<evidence type="ECO:0000313" key="2">
    <source>
        <dbReference type="Proteomes" id="UP000223588"/>
    </source>
</evidence>
<organism evidence="1 2">
    <name type="scientific">Acinetobacter phage AbP2</name>
    <dbReference type="NCBI Taxonomy" id="2015804"/>
    <lineage>
        <taxon>Viruses</taxon>
        <taxon>Duplodnaviria</taxon>
        <taxon>Heunggongvirae</taxon>
        <taxon>Uroviricota</taxon>
        <taxon>Caudoviricetes</taxon>
        <taxon>Obolenskvirus</taxon>
        <taxon>Obolenskvirus AbP2</taxon>
    </lineage>
</organism>
<name>A0A220NQK5_9CAUD</name>
<keyword evidence="2" id="KW-1185">Reference proteome</keyword>
<dbReference type="EMBL" id="MF346584">
    <property type="protein sequence ID" value="ASJ78928.1"/>
    <property type="molecule type" value="Genomic_DNA"/>
</dbReference>
<sequence>MRNFENLKKESQFKGYDFDKLRSFILCDDDMKVVSSKRSLDDIKKWFSDDCITTWVCPECMFTFSRNDLSNIIERLGG</sequence>
<accession>A0A220NQK5</accession>
<reference evidence="1 2" key="1">
    <citation type="submission" date="2017-06" db="EMBL/GenBank/DDBJ databases">
        <title>Acinetobacter baumannii phage AbP2.</title>
        <authorList>
            <person name="Yang Z."/>
            <person name="Yin S."/>
            <person name="Jiang B."/>
            <person name="Huang G."/>
            <person name="Peng Y."/>
        </authorList>
    </citation>
    <scope>NUCLEOTIDE SEQUENCE [LARGE SCALE GENOMIC DNA]</scope>
</reference>
<gene>
    <name evidence="1" type="ORF">ABP2_057</name>
</gene>
<protein>
    <submittedName>
        <fullName evidence="1">RHS repeat-associated core domain protein</fullName>
    </submittedName>
</protein>
<evidence type="ECO:0000313" key="1">
    <source>
        <dbReference type="EMBL" id="ASJ78928.1"/>
    </source>
</evidence>
<dbReference type="Proteomes" id="UP000223588">
    <property type="component" value="Segment"/>
</dbReference>
<proteinExistence type="predicted"/>